<evidence type="ECO:0000256" key="1">
    <source>
        <dbReference type="SAM" id="MobiDB-lite"/>
    </source>
</evidence>
<evidence type="ECO:0008006" key="4">
    <source>
        <dbReference type="Google" id="ProtNLM"/>
    </source>
</evidence>
<feature type="region of interest" description="Disordered" evidence="1">
    <location>
        <begin position="78"/>
        <end position="98"/>
    </location>
</feature>
<proteinExistence type="predicted"/>
<organism evidence="2 3">
    <name type="scientific">Actinotalea ferrariae CF5-4</name>
    <dbReference type="NCBI Taxonomy" id="948458"/>
    <lineage>
        <taxon>Bacteria</taxon>
        <taxon>Bacillati</taxon>
        <taxon>Actinomycetota</taxon>
        <taxon>Actinomycetes</taxon>
        <taxon>Micrococcales</taxon>
        <taxon>Cellulomonadaceae</taxon>
        <taxon>Actinotalea</taxon>
    </lineage>
</organism>
<evidence type="ECO:0000313" key="3">
    <source>
        <dbReference type="Proteomes" id="UP000019753"/>
    </source>
</evidence>
<accession>A0A021VPL4</accession>
<dbReference type="EMBL" id="AXCW01000129">
    <property type="protein sequence ID" value="EYR63091.1"/>
    <property type="molecule type" value="Genomic_DNA"/>
</dbReference>
<protein>
    <recommendedName>
        <fullName evidence="4">DUF3558 domain-containing protein</fullName>
    </recommendedName>
</protein>
<keyword evidence="3" id="KW-1185">Reference proteome</keyword>
<comment type="caution">
    <text evidence="2">The sequence shown here is derived from an EMBL/GenBank/DDBJ whole genome shotgun (WGS) entry which is preliminary data.</text>
</comment>
<reference evidence="2 3" key="1">
    <citation type="submission" date="2014-01" db="EMBL/GenBank/DDBJ databases">
        <title>Actinotalea ferrariae CF5-4.</title>
        <authorList>
            <person name="Chen F."/>
            <person name="Li Y."/>
            <person name="Wang G."/>
        </authorList>
    </citation>
    <scope>NUCLEOTIDE SEQUENCE [LARGE SCALE GENOMIC DNA]</scope>
    <source>
        <strain evidence="2 3">CF5-4</strain>
    </source>
</reference>
<dbReference type="Proteomes" id="UP000019753">
    <property type="component" value="Unassembled WGS sequence"/>
</dbReference>
<dbReference type="AlphaFoldDB" id="A0A021VPL4"/>
<name>A0A021VPL4_9CELL</name>
<gene>
    <name evidence="2" type="ORF">N866_02975</name>
</gene>
<feature type="compositionally biased region" description="Basic and acidic residues" evidence="1">
    <location>
        <begin position="19"/>
        <end position="30"/>
    </location>
</feature>
<sequence>MPVSSPGAGGVSWWGAELNDPRPPDPRDLDLGGATVTRAQRPRDTASRLRIVIAAVVVALAASGCAAPTQAAAGAGAPSAAGAAAPAPDAGTGTPPLAEACPSIDMVHAWGGIDWVEDSIQDGVDRVAECDYFSVPYDPSSPALVESRYIIMLSTWDTPADVQLDRVRTDAQSAGGEVADVDVAGFPGLRFVDGQGLSCQLIARTGDSSTALVVLADPADEMDDECAVAERLLAALVTQP</sequence>
<evidence type="ECO:0000313" key="2">
    <source>
        <dbReference type="EMBL" id="EYR63091.1"/>
    </source>
</evidence>
<feature type="region of interest" description="Disordered" evidence="1">
    <location>
        <begin position="1"/>
        <end position="42"/>
    </location>
</feature>